<dbReference type="RefSeq" id="WP_027895469.1">
    <property type="nucleotide sequence ID" value="NZ_CP027569.1"/>
</dbReference>
<dbReference type="InterPro" id="IPR052042">
    <property type="entry name" value="Tail_sheath_structural"/>
</dbReference>
<dbReference type="PANTHER" id="PTHR35861">
    <property type="match status" value="1"/>
</dbReference>
<protein>
    <submittedName>
        <fullName evidence="1">Phage tail protein</fullName>
    </submittedName>
</protein>
<evidence type="ECO:0000313" key="1">
    <source>
        <dbReference type="EMBL" id="AVO27560.1"/>
    </source>
</evidence>
<name>A0A2S0M7W7_MEGEL</name>
<accession>A0A2S0M7W7</accession>
<sequence>MAFFHGVKASEVPTSIVATVATDSGLPVVFGTAPVHLTEDPTAYVNKPVICYSWKEATQNLGYHPDWDKYTLCEAMYTEFKLYNVKPIVFVNVLDPDKHKVSVSDTAKTVTKKQVILTDPVLLHTLTVKGGADGSAATLDKDYTAAYDDDGQLIITLLDDGALASVSSIHVAYDKLDPTAVKDDDIIGGMSTDGKNKGLELVDDIYFQIGKVPGLLAAPGWSEKPAIAAVMKAKAAKIDGLFPCMALVDINTEQVKKYADVNMWKNGNNYTGNNQIVCWPCAKNGDMVFHLSTHIMGIIGVTDGNNDDVPYQSPSNQTLQATGLCLKDGSEVNLNLTQANLLNEQGIVTGLNFSGGWKSWGNFTGAYPGTTDVKDMFICVRRMFNWQYVTFILTNWQKTDQPITPRLVKTLVDSEQVRLNGLTSRGYLLGASVQFLADENPTTDLLAGIFRIHTKLTPPVPAQDIEDTFEYDVSNFEALFS</sequence>
<dbReference type="Proteomes" id="UP000238358">
    <property type="component" value="Chromosome"/>
</dbReference>
<dbReference type="OrthoDB" id="9767864at2"/>
<proteinExistence type="predicted"/>
<evidence type="ECO:0000313" key="2">
    <source>
        <dbReference type="Proteomes" id="UP000238358"/>
    </source>
</evidence>
<reference evidence="1 2" key="1">
    <citation type="journal article" date="2018" name="Genome Announc.">
        <title>Complete genomes of two Megasphaera elsdenii strains, NCIMB 702410 and ATCC 25940.</title>
        <authorList>
            <person name="Hatmaker E.A."/>
            <person name="O'Dell K."/>
            <person name="Riley L.A."/>
            <person name="Klingeman D.M."/>
            <person name="Guss A.M."/>
        </authorList>
    </citation>
    <scope>NUCLEOTIDE SEQUENCE [LARGE SCALE GENOMIC DNA]</scope>
    <source>
        <strain evidence="1 2">NCIMB702410</strain>
    </source>
</reference>
<dbReference type="PANTHER" id="PTHR35861:SF2">
    <property type="entry name" value="FELS-2 PROPHAGE PROTEIN"/>
    <property type="match status" value="1"/>
</dbReference>
<dbReference type="AlphaFoldDB" id="A0A2S0M7W7"/>
<gene>
    <name evidence="1" type="ORF">C6Y28_08055</name>
</gene>
<organism evidence="1 2">
    <name type="scientific">Megasphaera elsdenii</name>
    <dbReference type="NCBI Taxonomy" id="907"/>
    <lineage>
        <taxon>Bacteria</taxon>
        <taxon>Bacillati</taxon>
        <taxon>Bacillota</taxon>
        <taxon>Negativicutes</taxon>
        <taxon>Veillonellales</taxon>
        <taxon>Veillonellaceae</taxon>
        <taxon>Megasphaera</taxon>
    </lineage>
</organism>
<dbReference type="EMBL" id="CP027569">
    <property type="protein sequence ID" value="AVO27560.1"/>
    <property type="molecule type" value="Genomic_DNA"/>
</dbReference>